<evidence type="ECO:0000313" key="2">
    <source>
        <dbReference type="Proteomes" id="UP000011586"/>
    </source>
</evidence>
<gene>
    <name evidence="1" type="ORF">C463_04906</name>
</gene>
<dbReference type="EMBL" id="AOJK01000024">
    <property type="protein sequence ID" value="ELZ46100.1"/>
    <property type="molecule type" value="Genomic_DNA"/>
</dbReference>
<name>M0EEE1_9EURY</name>
<comment type="caution">
    <text evidence="1">The sequence shown here is derived from an EMBL/GenBank/DDBJ whole genome shotgun (WGS) entry which is preliminary data.</text>
</comment>
<proteinExistence type="predicted"/>
<accession>M0EEE1</accession>
<protein>
    <submittedName>
        <fullName evidence="1">Uncharacterized protein</fullName>
    </submittedName>
</protein>
<dbReference type="InterPro" id="IPR058483">
    <property type="entry name" value="DUF8170"/>
</dbReference>
<dbReference type="Proteomes" id="UP000011586">
    <property type="component" value="Unassembled WGS sequence"/>
</dbReference>
<keyword evidence="2" id="KW-1185">Reference proteome</keyword>
<dbReference type="Pfam" id="PF26508">
    <property type="entry name" value="DUF8170"/>
    <property type="match status" value="1"/>
</dbReference>
<organism evidence="1 2">
    <name type="scientific">Halorubrum californiense DSM 19288</name>
    <dbReference type="NCBI Taxonomy" id="1227465"/>
    <lineage>
        <taxon>Archaea</taxon>
        <taxon>Methanobacteriati</taxon>
        <taxon>Methanobacteriota</taxon>
        <taxon>Stenosarchaea group</taxon>
        <taxon>Halobacteria</taxon>
        <taxon>Halobacteriales</taxon>
        <taxon>Haloferacaceae</taxon>
        <taxon>Halorubrum</taxon>
    </lineage>
</organism>
<reference evidence="1 2" key="1">
    <citation type="journal article" date="2014" name="PLoS Genet.">
        <title>Phylogenetically driven sequencing of extremely halophilic archaea reveals strategies for static and dynamic osmo-response.</title>
        <authorList>
            <person name="Becker E.A."/>
            <person name="Seitzer P.M."/>
            <person name="Tritt A."/>
            <person name="Larsen D."/>
            <person name="Krusor M."/>
            <person name="Yao A.I."/>
            <person name="Wu D."/>
            <person name="Madern D."/>
            <person name="Eisen J.A."/>
            <person name="Darling A.E."/>
            <person name="Facciotti M.T."/>
        </authorList>
    </citation>
    <scope>NUCLEOTIDE SEQUENCE [LARGE SCALE GENOMIC DNA]</scope>
    <source>
        <strain evidence="1 2">DSM 19288</strain>
    </source>
</reference>
<sequence>MINVRTAISQHLLPLMDNEYKIFVLGSYGDGEKQYLETVQEILRDEYRNRCSSRARVFLMDDVPGDDIWINLGIKFRLLADISDSIVGVAENDQGGFMFEQGIIATHEDYVRKTHLLKRQYASKKEEHSHYSAMQASGLFDELRADNRLFEWSDTQGLAASTIAAFERIEKGD</sequence>
<dbReference type="AlphaFoldDB" id="M0EEE1"/>
<evidence type="ECO:0000313" key="1">
    <source>
        <dbReference type="EMBL" id="ELZ46100.1"/>
    </source>
</evidence>